<dbReference type="EMBL" id="CAICTM010000563">
    <property type="protein sequence ID" value="CAB9512964.1"/>
    <property type="molecule type" value="Genomic_DNA"/>
</dbReference>
<dbReference type="Proteomes" id="UP001153069">
    <property type="component" value="Unassembled WGS sequence"/>
</dbReference>
<feature type="region of interest" description="Disordered" evidence="1">
    <location>
        <begin position="101"/>
        <end position="123"/>
    </location>
</feature>
<dbReference type="AlphaFoldDB" id="A0A9N8E2Y3"/>
<keyword evidence="2" id="KW-1133">Transmembrane helix</keyword>
<keyword evidence="2" id="KW-0812">Transmembrane</keyword>
<reference evidence="3" key="1">
    <citation type="submission" date="2020-06" db="EMBL/GenBank/DDBJ databases">
        <authorList>
            <consortium name="Plant Systems Biology data submission"/>
        </authorList>
    </citation>
    <scope>NUCLEOTIDE SEQUENCE</scope>
    <source>
        <strain evidence="3">D6</strain>
    </source>
</reference>
<evidence type="ECO:0000313" key="4">
    <source>
        <dbReference type="Proteomes" id="UP001153069"/>
    </source>
</evidence>
<protein>
    <submittedName>
        <fullName evidence="3">Uncharacterized protein</fullName>
    </submittedName>
</protein>
<name>A0A9N8E2Y3_9STRA</name>
<accession>A0A9N8E2Y3</accession>
<dbReference type="OrthoDB" id="56931at2759"/>
<feature type="transmembrane region" description="Helical" evidence="2">
    <location>
        <begin position="49"/>
        <end position="74"/>
    </location>
</feature>
<keyword evidence="4" id="KW-1185">Reference proteome</keyword>
<gene>
    <name evidence="3" type="ORF">SEMRO_564_G167350.1</name>
</gene>
<proteinExistence type="predicted"/>
<evidence type="ECO:0000256" key="1">
    <source>
        <dbReference type="SAM" id="MobiDB-lite"/>
    </source>
</evidence>
<evidence type="ECO:0000256" key="2">
    <source>
        <dbReference type="SAM" id="Phobius"/>
    </source>
</evidence>
<organism evidence="3 4">
    <name type="scientific">Seminavis robusta</name>
    <dbReference type="NCBI Taxonomy" id="568900"/>
    <lineage>
        <taxon>Eukaryota</taxon>
        <taxon>Sar</taxon>
        <taxon>Stramenopiles</taxon>
        <taxon>Ochrophyta</taxon>
        <taxon>Bacillariophyta</taxon>
        <taxon>Bacillariophyceae</taxon>
        <taxon>Bacillariophycidae</taxon>
        <taxon>Naviculales</taxon>
        <taxon>Naviculaceae</taxon>
        <taxon>Seminavis</taxon>
    </lineage>
</organism>
<sequence length="123" mass="14005">MKRGKRPVHGLIFWYHVRKTRKKSATCQFGGNNQPTPHDPVLRQVCVQAMLYFAIYLNSFFWPFLGSILSNVLYSPAEVHKKKLTKASAMPPIMAPICQSSSIKPIHPTNQAQSSTTWKTYAR</sequence>
<evidence type="ECO:0000313" key="3">
    <source>
        <dbReference type="EMBL" id="CAB9512964.1"/>
    </source>
</evidence>
<comment type="caution">
    <text evidence="3">The sequence shown here is derived from an EMBL/GenBank/DDBJ whole genome shotgun (WGS) entry which is preliminary data.</text>
</comment>
<keyword evidence="2" id="KW-0472">Membrane</keyword>